<dbReference type="InterPro" id="IPR036259">
    <property type="entry name" value="MFS_trans_sf"/>
</dbReference>
<evidence type="ECO:0000313" key="2">
    <source>
        <dbReference type="EMBL" id="KAG5672915.1"/>
    </source>
</evidence>
<feature type="transmembrane region" description="Helical" evidence="1">
    <location>
        <begin position="222"/>
        <end position="242"/>
    </location>
</feature>
<organism evidence="2 3">
    <name type="scientific">Polypedilum vanderplanki</name>
    <name type="common">Sleeping chironomid midge</name>
    <dbReference type="NCBI Taxonomy" id="319348"/>
    <lineage>
        <taxon>Eukaryota</taxon>
        <taxon>Metazoa</taxon>
        <taxon>Ecdysozoa</taxon>
        <taxon>Arthropoda</taxon>
        <taxon>Hexapoda</taxon>
        <taxon>Insecta</taxon>
        <taxon>Pterygota</taxon>
        <taxon>Neoptera</taxon>
        <taxon>Endopterygota</taxon>
        <taxon>Diptera</taxon>
        <taxon>Nematocera</taxon>
        <taxon>Chironomoidea</taxon>
        <taxon>Chironomidae</taxon>
        <taxon>Chironominae</taxon>
        <taxon>Polypedilum</taxon>
        <taxon>Polypedilum</taxon>
    </lineage>
</organism>
<evidence type="ECO:0000256" key="1">
    <source>
        <dbReference type="SAM" id="Phobius"/>
    </source>
</evidence>
<sequence>MGIENERSRNLSHLSLDSIPRSIADNNMTTTTTAMTDQNDSLIDQHQVNNQIVDELRVVEVNEKNVKLPDEHEKLMDKEDKYELVAPDGGYAWLVLCGAMLVNILIPGGAIKSFGILFVEFLENMDASPSAASWIPALCYFLYSSLGPLSSILSVKYSYRTVTFIGAAFCSCGMILTHWATSIEYLYISYGVMVGIGAGLSFPPTVYIVTSYFVKLRGLANGLCISGSALGSIFLPPLLRILLDEFGYRGACLIMGAITLNCFIAALFYDDVNKHMKKVKVEQTDENETQDDLMNGRSFKVLEDVAEEDTSEHSNENGTKKLAKFILTHDDFSTTPVATPTLDQKLDIFKFSVPKNSFERSISAVVMGNEQNQHRSRKISAHLKDDQRNGTVTSFTTQFNSNPSLFIENNNSSMRLNRLNSNRMSSRSRGGLKASPSTSSFQYISTPYHGTLSSLQPNEFSSHLSLKSIASSFNPMTTCRKEKTEPTGCDKYFDLSLLRDPAYLIILISNCTNAISYTNFIILLPSYALKLDFTKDQAAYLLSIVSFWDLVGRIGGSALSDLNLIPKSWFFVGGLSISGIGLTALPFVFSYTWVSVLCSIFGLATGTYVGITAIVMADMLGTERLTSSYGISLFVNGILQLLGPPICLSVFEKINQFQPIFFVLGITIIVGSSLWCFMPCVQSRRKKIKAQEAENELMNA</sequence>
<feature type="transmembrane region" description="Helical" evidence="1">
    <location>
        <begin position="568"/>
        <end position="587"/>
    </location>
</feature>
<accession>A0A9J6BTU3</accession>
<proteinExistence type="predicted"/>
<dbReference type="InterPro" id="IPR050327">
    <property type="entry name" value="Proton-linked_MCT"/>
</dbReference>
<dbReference type="Pfam" id="PF07690">
    <property type="entry name" value="MFS_1"/>
    <property type="match status" value="2"/>
</dbReference>
<dbReference type="GO" id="GO:0008028">
    <property type="term" value="F:monocarboxylic acid transmembrane transporter activity"/>
    <property type="evidence" value="ECO:0007669"/>
    <property type="project" value="TreeGrafter"/>
</dbReference>
<dbReference type="CDD" id="cd17352">
    <property type="entry name" value="MFS_MCT_SLC16"/>
    <property type="match status" value="1"/>
</dbReference>
<feature type="transmembrane region" description="Helical" evidence="1">
    <location>
        <begin position="657"/>
        <end position="677"/>
    </location>
</feature>
<reference evidence="2" key="1">
    <citation type="submission" date="2021-03" db="EMBL/GenBank/DDBJ databases">
        <title>Chromosome level genome of the anhydrobiotic midge Polypedilum vanderplanki.</title>
        <authorList>
            <person name="Yoshida Y."/>
            <person name="Kikawada T."/>
            <person name="Gusev O."/>
        </authorList>
    </citation>
    <scope>NUCLEOTIDE SEQUENCE</scope>
    <source>
        <strain evidence="2">NIAS01</strain>
        <tissue evidence="2">Whole body or cell culture</tissue>
    </source>
</reference>
<dbReference type="AlphaFoldDB" id="A0A9J6BTU3"/>
<feature type="transmembrane region" description="Helical" evidence="1">
    <location>
        <begin position="91"/>
        <end position="111"/>
    </location>
</feature>
<dbReference type="PANTHER" id="PTHR11360">
    <property type="entry name" value="MONOCARBOXYLATE TRANSPORTER"/>
    <property type="match status" value="1"/>
</dbReference>
<name>A0A9J6BTU3_POLVA</name>
<keyword evidence="1" id="KW-0812">Transmembrane</keyword>
<feature type="transmembrane region" description="Helical" evidence="1">
    <location>
        <begin position="161"/>
        <end position="181"/>
    </location>
</feature>
<feature type="transmembrane region" description="Helical" evidence="1">
    <location>
        <begin position="131"/>
        <end position="149"/>
    </location>
</feature>
<keyword evidence="3" id="KW-1185">Reference proteome</keyword>
<evidence type="ECO:0000313" key="3">
    <source>
        <dbReference type="Proteomes" id="UP001107558"/>
    </source>
</evidence>
<feature type="transmembrane region" description="Helical" evidence="1">
    <location>
        <begin position="248"/>
        <end position="269"/>
    </location>
</feature>
<gene>
    <name evidence="2" type="ORF">PVAND_003003</name>
</gene>
<feature type="transmembrane region" description="Helical" evidence="1">
    <location>
        <begin position="593"/>
        <end position="617"/>
    </location>
</feature>
<comment type="caution">
    <text evidence="2">The sequence shown here is derived from an EMBL/GenBank/DDBJ whole genome shotgun (WGS) entry which is preliminary data.</text>
</comment>
<dbReference type="InterPro" id="IPR011701">
    <property type="entry name" value="MFS"/>
</dbReference>
<dbReference type="Proteomes" id="UP001107558">
    <property type="component" value="Chromosome 3"/>
</dbReference>
<dbReference type="SUPFAM" id="SSF103473">
    <property type="entry name" value="MFS general substrate transporter"/>
    <property type="match status" value="1"/>
</dbReference>
<evidence type="ECO:0008006" key="4">
    <source>
        <dbReference type="Google" id="ProtNLM"/>
    </source>
</evidence>
<keyword evidence="1" id="KW-0472">Membrane</keyword>
<dbReference type="EMBL" id="JADBJN010000003">
    <property type="protein sequence ID" value="KAG5672915.1"/>
    <property type="molecule type" value="Genomic_DNA"/>
</dbReference>
<dbReference type="Gene3D" id="1.20.1250.20">
    <property type="entry name" value="MFS general substrate transporter like domains"/>
    <property type="match status" value="2"/>
</dbReference>
<keyword evidence="1" id="KW-1133">Transmembrane helix</keyword>
<feature type="transmembrane region" description="Helical" evidence="1">
    <location>
        <begin position="502"/>
        <end position="526"/>
    </location>
</feature>
<protein>
    <recommendedName>
        <fullName evidence="4">Monocarboxylate transporter</fullName>
    </recommendedName>
</protein>
<dbReference type="FunFam" id="1.20.1250.20:FF:000320">
    <property type="entry name" value="Monocarboxylate transporter"/>
    <property type="match status" value="1"/>
</dbReference>
<feature type="transmembrane region" description="Helical" evidence="1">
    <location>
        <begin position="187"/>
        <end position="210"/>
    </location>
</feature>
<dbReference type="OrthoDB" id="6499973at2759"/>
<dbReference type="PANTHER" id="PTHR11360:SF293">
    <property type="entry name" value="HERMES, ISOFORM A"/>
    <property type="match status" value="1"/>
</dbReference>